<organism evidence="1 2">
    <name type="scientific">Pelolinea submarina</name>
    <dbReference type="NCBI Taxonomy" id="913107"/>
    <lineage>
        <taxon>Bacteria</taxon>
        <taxon>Bacillati</taxon>
        <taxon>Chloroflexota</taxon>
        <taxon>Anaerolineae</taxon>
        <taxon>Anaerolineales</taxon>
        <taxon>Anaerolineaceae</taxon>
        <taxon>Pelolinea</taxon>
    </lineage>
</organism>
<dbReference type="EMBL" id="QUMS01000001">
    <property type="protein sequence ID" value="REG10904.1"/>
    <property type="molecule type" value="Genomic_DNA"/>
</dbReference>
<dbReference type="Proteomes" id="UP000256388">
    <property type="component" value="Unassembled WGS sequence"/>
</dbReference>
<evidence type="ECO:0000313" key="1">
    <source>
        <dbReference type="EMBL" id="REG10904.1"/>
    </source>
</evidence>
<name>A0A347ZT90_9CHLR</name>
<dbReference type="AlphaFoldDB" id="A0A347ZT90"/>
<gene>
    <name evidence="1" type="ORF">DFR64_0772</name>
</gene>
<protein>
    <submittedName>
        <fullName evidence="1">Uncharacterized protein</fullName>
    </submittedName>
</protein>
<dbReference type="RefSeq" id="WP_116224055.1">
    <property type="nucleotide sequence ID" value="NZ_AP018437.1"/>
</dbReference>
<accession>A0A347ZT90</accession>
<keyword evidence="2" id="KW-1185">Reference proteome</keyword>
<comment type="caution">
    <text evidence="1">The sequence shown here is derived from an EMBL/GenBank/DDBJ whole genome shotgun (WGS) entry which is preliminary data.</text>
</comment>
<reference evidence="1 2" key="1">
    <citation type="submission" date="2018-08" db="EMBL/GenBank/DDBJ databases">
        <title>Genomic Encyclopedia of Type Strains, Phase IV (KMG-IV): sequencing the most valuable type-strain genomes for metagenomic binning, comparative biology and taxonomic classification.</title>
        <authorList>
            <person name="Goeker M."/>
        </authorList>
    </citation>
    <scope>NUCLEOTIDE SEQUENCE [LARGE SCALE GENOMIC DNA]</scope>
    <source>
        <strain evidence="1 2">DSM 23923</strain>
    </source>
</reference>
<dbReference type="OrthoDB" id="159940at2"/>
<evidence type="ECO:0000313" key="2">
    <source>
        <dbReference type="Proteomes" id="UP000256388"/>
    </source>
</evidence>
<sequence>MSDENVFPILLLVARPAAGKSEIIHYLTGLPLEKREETFHIGELKSIDDFPFLWRWFEEDELLEKMGQARLYTDQEGYFKSNHLWDLLIKLVNLDFLKFSHANEFSKEMTVLIEFSRGKEHGGYQHALPLLSDEILENLSILYVNVPWEESLRKNRRRFNPDKPDSILEHSLPDTKLERLYRECDFQELVDAPVGKITIRGFQVPYAILENSDDVTSAMGDALGKRLESTLQKLWSLRSE</sequence>
<proteinExistence type="predicted"/>